<dbReference type="InParanoid" id="A0A0C3IR93"/>
<dbReference type="CDD" id="cd23507">
    <property type="entry name" value="hydrophobin_I"/>
    <property type="match status" value="1"/>
</dbReference>
<dbReference type="AlphaFoldDB" id="A0A0C3IR93"/>
<evidence type="ECO:0000256" key="6">
    <source>
        <dbReference type="RuleBase" id="RU365009"/>
    </source>
</evidence>
<dbReference type="InterPro" id="IPR001338">
    <property type="entry name" value="Class_I_Hydrophobin"/>
</dbReference>
<dbReference type="SMART" id="SM00075">
    <property type="entry name" value="HYDRO"/>
    <property type="match status" value="1"/>
</dbReference>
<dbReference type="OrthoDB" id="2664732at2759"/>
<reference evidence="7 8" key="1">
    <citation type="submission" date="2014-04" db="EMBL/GenBank/DDBJ databases">
        <authorList>
            <consortium name="DOE Joint Genome Institute"/>
            <person name="Kuo A."/>
            <person name="Kohler A."/>
            <person name="Costa M.D."/>
            <person name="Nagy L.G."/>
            <person name="Floudas D."/>
            <person name="Copeland A."/>
            <person name="Barry K.W."/>
            <person name="Cichocki N."/>
            <person name="Veneault-Fourrey C."/>
            <person name="LaButti K."/>
            <person name="Lindquist E.A."/>
            <person name="Lipzen A."/>
            <person name="Lundell T."/>
            <person name="Morin E."/>
            <person name="Murat C."/>
            <person name="Sun H."/>
            <person name="Tunlid A."/>
            <person name="Henrissat B."/>
            <person name="Grigoriev I.V."/>
            <person name="Hibbett D.S."/>
            <person name="Martin F."/>
            <person name="Nordberg H.P."/>
            <person name="Cantor M.N."/>
            <person name="Hua S.X."/>
        </authorList>
    </citation>
    <scope>NUCLEOTIDE SEQUENCE [LARGE SCALE GENOMIC DNA]</scope>
    <source>
        <strain evidence="7 8">Marx 270</strain>
    </source>
</reference>
<evidence type="ECO:0000256" key="4">
    <source>
        <dbReference type="ARBA" id="ARBA00022525"/>
    </source>
</evidence>
<reference evidence="8" key="2">
    <citation type="submission" date="2015-01" db="EMBL/GenBank/DDBJ databases">
        <title>Evolutionary Origins and Diversification of the Mycorrhizal Mutualists.</title>
        <authorList>
            <consortium name="DOE Joint Genome Institute"/>
            <consortium name="Mycorrhizal Genomics Consortium"/>
            <person name="Kohler A."/>
            <person name="Kuo A."/>
            <person name="Nagy L.G."/>
            <person name="Floudas D."/>
            <person name="Copeland A."/>
            <person name="Barry K.W."/>
            <person name="Cichocki N."/>
            <person name="Veneault-Fourrey C."/>
            <person name="LaButti K."/>
            <person name="Lindquist E.A."/>
            <person name="Lipzen A."/>
            <person name="Lundell T."/>
            <person name="Morin E."/>
            <person name="Murat C."/>
            <person name="Riley R."/>
            <person name="Ohm R."/>
            <person name="Sun H."/>
            <person name="Tunlid A."/>
            <person name="Henrissat B."/>
            <person name="Grigoriev I.V."/>
            <person name="Hibbett D.S."/>
            <person name="Martin F."/>
        </authorList>
    </citation>
    <scope>NUCLEOTIDE SEQUENCE [LARGE SCALE GENOMIC DNA]</scope>
    <source>
        <strain evidence="8">Marx 270</strain>
    </source>
</reference>
<evidence type="ECO:0000256" key="2">
    <source>
        <dbReference type="ARBA" id="ARBA00010446"/>
    </source>
</evidence>
<dbReference type="EMBL" id="KN832005">
    <property type="protein sequence ID" value="KIN99442.1"/>
    <property type="molecule type" value="Genomic_DNA"/>
</dbReference>
<dbReference type="Proteomes" id="UP000054217">
    <property type="component" value="Unassembled WGS sequence"/>
</dbReference>
<accession>A0A0C3IR93</accession>
<evidence type="ECO:0000313" key="7">
    <source>
        <dbReference type="EMBL" id="KIN99442.1"/>
    </source>
</evidence>
<sequence>MYLRASVLLFPVYALASLAAAAPGALDARDGGNSCTSGSALCCTTVVSDDSSGVALIEALVGVTINPIIGPLLATGCIANVGSCTGQTVCCKGSQNNNLVYVGCNNIAL</sequence>
<feature type="signal peptide" evidence="6">
    <location>
        <begin position="1"/>
        <end position="21"/>
    </location>
</feature>
<organism evidence="7 8">
    <name type="scientific">Pisolithus tinctorius Marx 270</name>
    <dbReference type="NCBI Taxonomy" id="870435"/>
    <lineage>
        <taxon>Eukaryota</taxon>
        <taxon>Fungi</taxon>
        <taxon>Dikarya</taxon>
        <taxon>Basidiomycota</taxon>
        <taxon>Agaricomycotina</taxon>
        <taxon>Agaricomycetes</taxon>
        <taxon>Agaricomycetidae</taxon>
        <taxon>Boletales</taxon>
        <taxon>Sclerodermatineae</taxon>
        <taxon>Pisolithaceae</taxon>
        <taxon>Pisolithus</taxon>
    </lineage>
</organism>
<dbReference type="GO" id="GO:0005199">
    <property type="term" value="F:structural constituent of cell wall"/>
    <property type="evidence" value="ECO:0007669"/>
    <property type="project" value="InterPro"/>
</dbReference>
<name>A0A0C3IR93_PISTI</name>
<protein>
    <recommendedName>
        <fullName evidence="6">Hydrophobin</fullName>
    </recommendedName>
</protein>
<evidence type="ECO:0000256" key="3">
    <source>
        <dbReference type="ARBA" id="ARBA00022512"/>
    </source>
</evidence>
<proteinExistence type="inferred from homology"/>
<evidence type="ECO:0000313" key="8">
    <source>
        <dbReference type="Proteomes" id="UP000054217"/>
    </source>
</evidence>
<dbReference type="STRING" id="870435.A0A0C3IR93"/>
<comment type="subcellular location">
    <subcellularLocation>
        <location evidence="1 6">Secreted</location>
        <location evidence="1 6">Cell wall</location>
    </subcellularLocation>
</comment>
<dbReference type="Pfam" id="PF01185">
    <property type="entry name" value="Hydrophobin"/>
    <property type="match status" value="1"/>
</dbReference>
<gene>
    <name evidence="7" type="ORF">M404DRAFT_30486</name>
</gene>
<evidence type="ECO:0000256" key="1">
    <source>
        <dbReference type="ARBA" id="ARBA00004191"/>
    </source>
</evidence>
<keyword evidence="6" id="KW-0732">Signal</keyword>
<keyword evidence="3 6" id="KW-0134">Cell wall</keyword>
<feature type="chain" id="PRO_5013987537" description="Hydrophobin" evidence="6">
    <location>
        <begin position="22"/>
        <end position="109"/>
    </location>
</feature>
<keyword evidence="5 6" id="KW-1015">Disulfide bond</keyword>
<dbReference type="GO" id="GO:0009277">
    <property type="term" value="C:fungal-type cell wall"/>
    <property type="evidence" value="ECO:0007669"/>
    <property type="project" value="InterPro"/>
</dbReference>
<keyword evidence="4 6" id="KW-0964">Secreted</keyword>
<comment type="similarity">
    <text evidence="2 6">Belongs to the fungal hydrophobin family.</text>
</comment>
<dbReference type="HOGENOM" id="CLU_105134_0_0_1"/>
<evidence type="ECO:0000256" key="5">
    <source>
        <dbReference type="ARBA" id="ARBA00023157"/>
    </source>
</evidence>
<keyword evidence="8" id="KW-1185">Reference proteome</keyword>